<dbReference type="EMBL" id="SZYD01000018">
    <property type="protein sequence ID" value="KAD2805302.1"/>
    <property type="molecule type" value="Genomic_DNA"/>
</dbReference>
<dbReference type="SUPFAM" id="SSF55729">
    <property type="entry name" value="Acyl-CoA N-acyltransferases (Nat)"/>
    <property type="match status" value="1"/>
</dbReference>
<dbReference type="OrthoDB" id="2744543at2759"/>
<sequence length="433" mass="48690">MVFVGSIHGGQTLSPAKIFSTHNLPVRHRHRRRPTPPIFISTNLSDVNPIHLRDLCNTCNHSFHRFPNILPDGRLEPVAVDKLRIALSHSSVVVSVFAGLESTAGGDWYRRMIPVTPVTGQLVGFGRAVSDEALTASIYDIMVIPTLQDRGIGRMILQRIIRLLTNKGIYDIAALCSDQEMNFFKACGFGDDILESTTMMYTRSGNDAVVSAGLTRTSSQRKLQWFDVGWIDPSNKYCTKVDASGNENPIWKTKFSASVNSDSRFEDLALHVEVYSIDFVFLKKRLQRTASIVLKEKKNSNKPKGSVDVSIRALHESSDGSSSLDQVLQQLELKKSSSKMLLCVTNQPRRRRSSPCYCVETKEEKDEPEIISPNQTCVERLSRKNVCEHVRITTPMWFKGDLCRLWSNRTCVVQQGEEPAWCDNPCGKVKKRS</sequence>
<organism evidence="2 3">
    <name type="scientific">Mikania micrantha</name>
    <name type="common">bitter vine</name>
    <dbReference type="NCBI Taxonomy" id="192012"/>
    <lineage>
        <taxon>Eukaryota</taxon>
        <taxon>Viridiplantae</taxon>
        <taxon>Streptophyta</taxon>
        <taxon>Embryophyta</taxon>
        <taxon>Tracheophyta</taxon>
        <taxon>Spermatophyta</taxon>
        <taxon>Magnoliopsida</taxon>
        <taxon>eudicotyledons</taxon>
        <taxon>Gunneridae</taxon>
        <taxon>Pentapetalae</taxon>
        <taxon>asterids</taxon>
        <taxon>campanulids</taxon>
        <taxon>Asterales</taxon>
        <taxon>Asteraceae</taxon>
        <taxon>Asteroideae</taxon>
        <taxon>Heliantheae alliance</taxon>
        <taxon>Eupatorieae</taxon>
        <taxon>Mikania</taxon>
    </lineage>
</organism>
<dbReference type="PANTHER" id="PTHR13355:SF15">
    <property type="entry name" value="GCN5-RELATED N-ACETYLTRANSFERASE 3, CHLOROPLASTIC"/>
    <property type="match status" value="1"/>
</dbReference>
<dbReference type="GO" id="GO:0006048">
    <property type="term" value="P:UDP-N-acetylglucosamine biosynthetic process"/>
    <property type="evidence" value="ECO:0007669"/>
    <property type="project" value="UniProtKB-UniPathway"/>
</dbReference>
<name>A0A5N6LX75_9ASTR</name>
<protein>
    <recommendedName>
        <fullName evidence="1">N-acetyltransferase domain-containing protein</fullName>
    </recommendedName>
</protein>
<dbReference type="Pfam" id="PF00583">
    <property type="entry name" value="Acetyltransf_1"/>
    <property type="match status" value="1"/>
</dbReference>
<evidence type="ECO:0000313" key="2">
    <source>
        <dbReference type="EMBL" id="KAD2805302.1"/>
    </source>
</evidence>
<comment type="caution">
    <text evidence="2">The sequence shown here is derived from an EMBL/GenBank/DDBJ whole genome shotgun (WGS) entry which is preliminary data.</text>
</comment>
<evidence type="ECO:0000313" key="3">
    <source>
        <dbReference type="Proteomes" id="UP000326396"/>
    </source>
</evidence>
<dbReference type="InterPro" id="IPR016181">
    <property type="entry name" value="Acyl_CoA_acyltransferase"/>
</dbReference>
<dbReference type="CDD" id="cd04301">
    <property type="entry name" value="NAT_SF"/>
    <property type="match status" value="1"/>
</dbReference>
<gene>
    <name evidence="2" type="ORF">E3N88_38679</name>
</gene>
<evidence type="ECO:0000259" key="1">
    <source>
        <dbReference type="PROSITE" id="PS51186"/>
    </source>
</evidence>
<dbReference type="PANTHER" id="PTHR13355">
    <property type="entry name" value="GLUCOSAMINE 6-PHOSPHATE N-ACETYLTRANSFERASE"/>
    <property type="match status" value="1"/>
</dbReference>
<keyword evidence="3" id="KW-1185">Reference proteome</keyword>
<reference evidence="2 3" key="1">
    <citation type="submission" date="2019-05" db="EMBL/GenBank/DDBJ databases">
        <title>Mikania micrantha, genome provides insights into the molecular mechanism of rapid growth.</title>
        <authorList>
            <person name="Liu B."/>
        </authorList>
    </citation>
    <scope>NUCLEOTIDE SEQUENCE [LARGE SCALE GENOMIC DNA]</scope>
    <source>
        <strain evidence="2">NLD-2019</strain>
        <tissue evidence="2">Leaf</tissue>
    </source>
</reference>
<dbReference type="UniPathway" id="UPA00113">
    <property type="reaction ID" value="UER00529"/>
</dbReference>
<dbReference type="InterPro" id="IPR039143">
    <property type="entry name" value="GNPNAT1-like"/>
</dbReference>
<dbReference type="Proteomes" id="UP000326396">
    <property type="component" value="Linkage Group LG8"/>
</dbReference>
<accession>A0A5N6LX75</accession>
<dbReference type="PROSITE" id="PS51186">
    <property type="entry name" value="GNAT"/>
    <property type="match status" value="1"/>
</dbReference>
<dbReference type="InterPro" id="IPR000182">
    <property type="entry name" value="GNAT_dom"/>
</dbReference>
<dbReference type="GO" id="GO:0008080">
    <property type="term" value="F:N-acetyltransferase activity"/>
    <property type="evidence" value="ECO:0007669"/>
    <property type="project" value="TreeGrafter"/>
</dbReference>
<dbReference type="Gene3D" id="3.40.630.30">
    <property type="match status" value="1"/>
</dbReference>
<proteinExistence type="predicted"/>
<feature type="domain" description="N-acetyltransferase" evidence="1">
    <location>
        <begin position="73"/>
        <end position="217"/>
    </location>
</feature>
<dbReference type="AlphaFoldDB" id="A0A5N6LX75"/>